<protein>
    <submittedName>
        <fullName evidence="3">Glycosyltransferase</fullName>
    </submittedName>
</protein>
<dbReference type="PANTHER" id="PTHR22916:SF3">
    <property type="entry name" value="UDP-GLCNAC:BETAGAL BETA-1,3-N-ACETYLGLUCOSAMINYLTRANSFERASE-LIKE PROTEIN 1"/>
    <property type="match status" value="1"/>
</dbReference>
<dbReference type="EMBL" id="CP017774">
    <property type="protein sequence ID" value="AOZ98535.1"/>
    <property type="molecule type" value="Genomic_DNA"/>
</dbReference>
<dbReference type="CDD" id="cd00761">
    <property type="entry name" value="Glyco_tranf_GTA_type"/>
    <property type="match status" value="1"/>
</dbReference>
<dbReference type="PANTHER" id="PTHR22916">
    <property type="entry name" value="GLYCOSYLTRANSFERASE"/>
    <property type="match status" value="1"/>
</dbReference>
<dbReference type="Gene3D" id="3.90.550.10">
    <property type="entry name" value="Spore Coat Polysaccharide Biosynthesis Protein SpsA, Chain A"/>
    <property type="match status" value="1"/>
</dbReference>
<name>A0A1D9P8U2_9FLAO</name>
<keyword evidence="1" id="KW-0472">Membrane</keyword>
<keyword evidence="4" id="KW-1185">Reference proteome</keyword>
<dbReference type="InterPro" id="IPR029044">
    <property type="entry name" value="Nucleotide-diphossugar_trans"/>
</dbReference>
<dbReference type="KEGG" id="fcm:BIW12_03300"/>
<reference evidence="3 4" key="1">
    <citation type="submission" date="2016-10" db="EMBL/GenBank/DDBJ databases">
        <title>Complete Genome Sequence of Flavobacterium sp. PK15.</title>
        <authorList>
            <person name="Ekwe A."/>
            <person name="Kim S.B."/>
        </authorList>
    </citation>
    <scope>NUCLEOTIDE SEQUENCE [LARGE SCALE GENOMIC DNA]</scope>
    <source>
        <strain evidence="3 4">PK15</strain>
    </source>
</reference>
<dbReference type="GO" id="GO:0016758">
    <property type="term" value="F:hexosyltransferase activity"/>
    <property type="evidence" value="ECO:0007669"/>
    <property type="project" value="UniProtKB-ARBA"/>
</dbReference>
<dbReference type="Pfam" id="PF00535">
    <property type="entry name" value="Glycos_transf_2"/>
    <property type="match status" value="1"/>
</dbReference>
<evidence type="ECO:0000256" key="1">
    <source>
        <dbReference type="SAM" id="Phobius"/>
    </source>
</evidence>
<proteinExistence type="predicted"/>
<evidence type="ECO:0000259" key="2">
    <source>
        <dbReference type="Pfam" id="PF00535"/>
    </source>
</evidence>
<feature type="domain" description="Glycosyltransferase 2-like" evidence="2">
    <location>
        <begin position="5"/>
        <end position="143"/>
    </location>
</feature>
<dbReference type="InterPro" id="IPR001173">
    <property type="entry name" value="Glyco_trans_2-like"/>
</dbReference>
<keyword evidence="1" id="KW-1133">Transmembrane helix</keyword>
<dbReference type="SUPFAM" id="SSF53448">
    <property type="entry name" value="Nucleotide-diphospho-sugar transferases"/>
    <property type="match status" value="1"/>
</dbReference>
<dbReference type="STRING" id="1306519.BIW12_03300"/>
<sequence length="292" mass="34096">MKSLTVFTPSYNRAYLLPQLYSSLCNQSNQDFIWLLVDDGSTDKTQELIKGWIAEDKIQIQYIYQENQGMHGAHNTAYKHITTELNTCIDSDDFMPLNAVEIILDFWNKNRSEKYAGIIGLDIDKNNKIIGSEFDCDLKSTTLSGFYERGGIGDKKIVYRTDVIKKYPNYPVFEGEKYVSLGYKYLLIDQDYELLCINKPLVVVEYQTDGSSKNMYYQYIRNPKGWSFIRKVQMQYTQSKKVQLRNCIHYVSTSLLLKNKKFIKESPLKLYTVLAIPFGILLFFFISYKTRK</sequence>
<dbReference type="OrthoDB" id="9810303at2"/>
<organism evidence="3 4">
    <name type="scientific">Flavobacterium commune</name>
    <dbReference type="NCBI Taxonomy" id="1306519"/>
    <lineage>
        <taxon>Bacteria</taxon>
        <taxon>Pseudomonadati</taxon>
        <taxon>Bacteroidota</taxon>
        <taxon>Flavobacteriia</taxon>
        <taxon>Flavobacteriales</taxon>
        <taxon>Flavobacteriaceae</taxon>
        <taxon>Flavobacterium</taxon>
    </lineage>
</organism>
<feature type="transmembrane region" description="Helical" evidence="1">
    <location>
        <begin position="268"/>
        <end position="288"/>
    </location>
</feature>
<evidence type="ECO:0000313" key="4">
    <source>
        <dbReference type="Proteomes" id="UP000178198"/>
    </source>
</evidence>
<dbReference type="Proteomes" id="UP000178198">
    <property type="component" value="Chromosome"/>
</dbReference>
<keyword evidence="1" id="KW-0812">Transmembrane</keyword>
<evidence type="ECO:0000313" key="3">
    <source>
        <dbReference type="EMBL" id="AOZ98535.1"/>
    </source>
</evidence>
<gene>
    <name evidence="3" type="ORF">BIW12_03300</name>
</gene>
<keyword evidence="3" id="KW-0808">Transferase</keyword>
<dbReference type="RefSeq" id="WP_071183803.1">
    <property type="nucleotide sequence ID" value="NZ_CP017774.1"/>
</dbReference>
<accession>A0A1D9P8U2</accession>
<dbReference type="AlphaFoldDB" id="A0A1D9P8U2"/>